<dbReference type="InParanoid" id="K1XPY8"/>
<dbReference type="OMA" id="FASIIWG"/>
<organism evidence="2 3">
    <name type="scientific">Marssonina brunnea f. sp. multigermtubi (strain MB_m1)</name>
    <name type="common">Marssonina leaf spot fungus</name>
    <dbReference type="NCBI Taxonomy" id="1072389"/>
    <lineage>
        <taxon>Eukaryota</taxon>
        <taxon>Fungi</taxon>
        <taxon>Dikarya</taxon>
        <taxon>Ascomycota</taxon>
        <taxon>Pezizomycotina</taxon>
        <taxon>Leotiomycetes</taxon>
        <taxon>Helotiales</taxon>
        <taxon>Drepanopezizaceae</taxon>
        <taxon>Drepanopeziza</taxon>
    </lineage>
</organism>
<evidence type="ECO:0000256" key="1">
    <source>
        <dbReference type="SAM" id="Phobius"/>
    </source>
</evidence>
<dbReference type="eggNOG" id="ENOG502S67X">
    <property type="taxonomic scope" value="Eukaryota"/>
</dbReference>
<feature type="transmembrane region" description="Helical" evidence="1">
    <location>
        <begin position="128"/>
        <end position="150"/>
    </location>
</feature>
<dbReference type="Proteomes" id="UP000006753">
    <property type="component" value="Unassembled WGS sequence"/>
</dbReference>
<dbReference type="AlphaFoldDB" id="K1XPY8"/>
<feature type="transmembrane region" description="Helical" evidence="1">
    <location>
        <begin position="88"/>
        <end position="108"/>
    </location>
</feature>
<sequence>MIKFLPDDFEPLFVSRADLVIASIAWGFTLGSGFLTTWTAVKQTTVIAQRYGFNRANSPYIFMVWGEILVSFIFSIICWLYLNGTIPDSFTFFFIILTTWALQVQLLLQIIVNRVSLLLVDQRQALRLKICVAVLTTAINISVYCIWIPARLQISKNYIYVNEIWDRCEKSLYLVIGGALNLYFNHIVKQRLVRQGLVKYDRLVRYNQWLICLSLSMDCLIIGTMSLNNSFVYMQFHPVAYMVKLKIEMSMAEMIAKIASADEDELDHAVVGDAKPNPVATQLTKMFGRLKDVHRRLDASMSEHPAAATGDQNIYATREVSITVERRKSCDGSISMWKDDGFDRRASHGSDEDMKPLKDRNAWRSEWELASEVSSGLGKGLGMTTTIWGSSQEGKETSHR</sequence>
<keyword evidence="3" id="KW-1185">Reference proteome</keyword>
<accession>K1XPY8</accession>
<dbReference type="PANTHER" id="PTHR35179">
    <property type="entry name" value="PROTEIN CBG02620"/>
    <property type="match status" value="1"/>
</dbReference>
<keyword evidence="1" id="KW-1133">Transmembrane helix</keyword>
<dbReference type="OrthoDB" id="3205825at2759"/>
<evidence type="ECO:0000313" key="3">
    <source>
        <dbReference type="Proteomes" id="UP000006753"/>
    </source>
</evidence>
<dbReference type="KEGG" id="mbe:MBM_07330"/>
<evidence type="ECO:0008006" key="4">
    <source>
        <dbReference type="Google" id="ProtNLM"/>
    </source>
</evidence>
<proteinExistence type="predicted"/>
<feature type="transmembrane region" description="Helical" evidence="1">
    <location>
        <begin position="20"/>
        <end position="41"/>
    </location>
</feature>
<feature type="transmembrane region" description="Helical" evidence="1">
    <location>
        <begin position="62"/>
        <end position="82"/>
    </location>
</feature>
<name>K1XPY8_MARBU</name>
<reference evidence="2 3" key="1">
    <citation type="journal article" date="2012" name="BMC Genomics">
        <title>Sequencing the genome of Marssonina brunnea reveals fungus-poplar co-evolution.</title>
        <authorList>
            <person name="Zhu S."/>
            <person name="Cao Y.-Z."/>
            <person name="Jiang C."/>
            <person name="Tan B.-Y."/>
            <person name="Wang Z."/>
            <person name="Feng S."/>
            <person name="Zhang L."/>
            <person name="Su X.-H."/>
            <person name="Brejova B."/>
            <person name="Vinar T."/>
            <person name="Xu M."/>
            <person name="Wang M.-X."/>
            <person name="Zhang S.-G."/>
            <person name="Huang M.-R."/>
            <person name="Wu R."/>
            <person name="Zhou Y."/>
        </authorList>
    </citation>
    <scope>NUCLEOTIDE SEQUENCE [LARGE SCALE GENOMIC DNA]</scope>
    <source>
        <strain evidence="2 3">MB_m1</strain>
    </source>
</reference>
<dbReference type="GeneID" id="18763265"/>
<gene>
    <name evidence="2" type="ORF">MBM_07330</name>
</gene>
<dbReference type="PANTHER" id="PTHR35179:SF1">
    <property type="entry name" value="INTEGRAL MEMBRANE PROTEIN"/>
    <property type="match status" value="1"/>
</dbReference>
<dbReference type="RefSeq" id="XP_007295219.1">
    <property type="nucleotide sequence ID" value="XM_007295157.1"/>
</dbReference>
<evidence type="ECO:0000313" key="2">
    <source>
        <dbReference type="EMBL" id="EKD14609.1"/>
    </source>
</evidence>
<protein>
    <recommendedName>
        <fullName evidence="4">Integral membrane protein</fullName>
    </recommendedName>
</protein>
<dbReference type="HOGENOM" id="CLU_041445_0_1_1"/>
<keyword evidence="1" id="KW-0812">Transmembrane</keyword>
<dbReference type="EMBL" id="JH921445">
    <property type="protein sequence ID" value="EKD14609.1"/>
    <property type="molecule type" value="Genomic_DNA"/>
</dbReference>
<keyword evidence="1" id="KW-0472">Membrane</keyword>